<keyword evidence="2" id="KW-1185">Reference proteome</keyword>
<evidence type="ECO:0000313" key="2">
    <source>
        <dbReference type="Proteomes" id="UP000314294"/>
    </source>
</evidence>
<reference evidence="1 2" key="1">
    <citation type="submission" date="2019-03" db="EMBL/GenBank/DDBJ databases">
        <title>First draft genome of Liparis tanakae, snailfish: a comprehensive survey of snailfish specific genes.</title>
        <authorList>
            <person name="Kim W."/>
            <person name="Song I."/>
            <person name="Jeong J.-H."/>
            <person name="Kim D."/>
            <person name="Kim S."/>
            <person name="Ryu S."/>
            <person name="Song J.Y."/>
            <person name="Lee S.K."/>
        </authorList>
    </citation>
    <scope>NUCLEOTIDE SEQUENCE [LARGE SCALE GENOMIC DNA]</scope>
    <source>
        <tissue evidence="1">Muscle</tissue>
    </source>
</reference>
<gene>
    <name evidence="1" type="ORF">EYF80_013140</name>
</gene>
<accession>A0A4Z2IFE2</accession>
<name>A0A4Z2IFE2_9TELE</name>
<organism evidence="1 2">
    <name type="scientific">Liparis tanakae</name>
    <name type="common">Tanaka's snailfish</name>
    <dbReference type="NCBI Taxonomy" id="230148"/>
    <lineage>
        <taxon>Eukaryota</taxon>
        <taxon>Metazoa</taxon>
        <taxon>Chordata</taxon>
        <taxon>Craniata</taxon>
        <taxon>Vertebrata</taxon>
        <taxon>Euteleostomi</taxon>
        <taxon>Actinopterygii</taxon>
        <taxon>Neopterygii</taxon>
        <taxon>Teleostei</taxon>
        <taxon>Neoteleostei</taxon>
        <taxon>Acanthomorphata</taxon>
        <taxon>Eupercaria</taxon>
        <taxon>Perciformes</taxon>
        <taxon>Cottioidei</taxon>
        <taxon>Cottales</taxon>
        <taxon>Liparidae</taxon>
        <taxon>Liparis</taxon>
    </lineage>
</organism>
<proteinExistence type="predicted"/>
<comment type="caution">
    <text evidence="1">The sequence shown here is derived from an EMBL/GenBank/DDBJ whole genome shotgun (WGS) entry which is preliminary data.</text>
</comment>
<protein>
    <submittedName>
        <fullName evidence="1">Uncharacterized protein</fullName>
    </submittedName>
</protein>
<dbReference type="EMBL" id="SRLO01000091">
    <property type="protein sequence ID" value="TNN76688.1"/>
    <property type="molecule type" value="Genomic_DNA"/>
</dbReference>
<evidence type="ECO:0000313" key="1">
    <source>
        <dbReference type="EMBL" id="TNN76688.1"/>
    </source>
</evidence>
<dbReference type="AlphaFoldDB" id="A0A4Z2IFE2"/>
<dbReference type="Proteomes" id="UP000314294">
    <property type="component" value="Unassembled WGS sequence"/>
</dbReference>
<sequence length="88" mass="9306">MAKKAKMVKSVTEKAISRCDAIYQPLTHTLNSQDASMTTSSLLCSPRMGLPISEILRASSSSGSQHPTLPVPHLVCSLMNSSSPTACS</sequence>